<dbReference type="EMBL" id="AP019400">
    <property type="protein sequence ID" value="BBI30693.1"/>
    <property type="molecule type" value="Genomic_DNA"/>
</dbReference>
<dbReference type="Proteomes" id="UP000289856">
    <property type="component" value="Chromosome"/>
</dbReference>
<feature type="domain" description="DUF4015" evidence="1">
    <location>
        <begin position="81"/>
        <end position="403"/>
    </location>
</feature>
<dbReference type="PROSITE" id="PS51257">
    <property type="entry name" value="PROKAR_LIPOPROTEIN"/>
    <property type="match status" value="1"/>
</dbReference>
<dbReference type="Gene3D" id="3.20.20.80">
    <property type="entry name" value="Glycosidases"/>
    <property type="match status" value="1"/>
</dbReference>
<sequence>MKKKRMVKSAKFLLLIVVTICIVVGCSNTKSGKLGQKENKNRTFHKNVIDPKVQNVKKIKKSNQDDASSVPLMTSTKPIRAIYVTSHVANSKRIDDLVDLINQTELNAMVIDINSGITLSIPTQSSHNKSYNKLLTFSNKNSSKHFLEVIKKLKQQNIYLIARLVTFKNPELANAVPSWSLKRKNGKVWRDRSGNAWIDPYKQEAWEYPLALAESAAQIGFDEIQYDYVRFPENAAKVDREVAYANEEGWSKSEAIRRFLHRANERTHKYGVRVSADVFGMVGSTNDDMKIGQKWDAIAREIDVISPMIYPSHYSKGMWGIDNPDLSPGAIIKRALSDTAKRNHKLNEQGFATAEVRPWLQGFTAGWIHPHQKYGTAQIREQILAARKAGFNSYMIWNSASRYPKFST</sequence>
<organism evidence="2 3">
    <name type="scientific">Cohnella abietis</name>
    <dbReference type="NCBI Taxonomy" id="2507935"/>
    <lineage>
        <taxon>Bacteria</taxon>
        <taxon>Bacillati</taxon>
        <taxon>Bacillota</taxon>
        <taxon>Bacilli</taxon>
        <taxon>Bacillales</taxon>
        <taxon>Paenibacillaceae</taxon>
        <taxon>Cohnella</taxon>
    </lineage>
</organism>
<dbReference type="SUPFAM" id="SSF51445">
    <property type="entry name" value="(Trans)glycosidases"/>
    <property type="match status" value="1"/>
</dbReference>
<gene>
    <name evidence="2" type="ORF">KCTCHS21_00920</name>
</gene>
<dbReference type="OrthoDB" id="9774125at2"/>
<protein>
    <recommendedName>
        <fullName evidence="1">DUF4015 domain-containing protein</fullName>
    </recommendedName>
</protein>
<accession>A0A3T1CXX7</accession>
<dbReference type="Pfam" id="PF13200">
    <property type="entry name" value="DUF4015"/>
    <property type="match status" value="1"/>
</dbReference>
<evidence type="ECO:0000313" key="3">
    <source>
        <dbReference type="Proteomes" id="UP000289856"/>
    </source>
</evidence>
<dbReference type="InterPro" id="IPR025275">
    <property type="entry name" value="DUF4015"/>
</dbReference>
<proteinExistence type="predicted"/>
<dbReference type="InterPro" id="IPR017853">
    <property type="entry name" value="GH"/>
</dbReference>
<dbReference type="KEGG" id="cohn:KCTCHS21_00920"/>
<name>A0A3T1CXX7_9BACL</name>
<dbReference type="RefSeq" id="WP_130604634.1">
    <property type="nucleotide sequence ID" value="NZ_AP019400.1"/>
</dbReference>
<evidence type="ECO:0000313" key="2">
    <source>
        <dbReference type="EMBL" id="BBI30693.1"/>
    </source>
</evidence>
<reference evidence="2 3" key="1">
    <citation type="submission" date="2019-01" db="EMBL/GenBank/DDBJ databases">
        <title>Complete genome sequence of Cohnella hallensis HS21 isolated from Korean fir (Abies koreana) rhizospheric soil.</title>
        <authorList>
            <person name="Jiang L."/>
            <person name="Kang S.W."/>
            <person name="Kim S."/>
            <person name="Jung J."/>
            <person name="Kim C.Y."/>
            <person name="Kim D.H."/>
            <person name="Kim S.W."/>
            <person name="Lee J."/>
        </authorList>
    </citation>
    <scope>NUCLEOTIDE SEQUENCE [LARGE SCALE GENOMIC DNA]</scope>
    <source>
        <strain evidence="2 3">HS21</strain>
    </source>
</reference>
<keyword evidence="3" id="KW-1185">Reference proteome</keyword>
<evidence type="ECO:0000259" key="1">
    <source>
        <dbReference type="Pfam" id="PF13200"/>
    </source>
</evidence>
<dbReference type="AlphaFoldDB" id="A0A3T1CXX7"/>